<dbReference type="OrthoDB" id="291276at2"/>
<proteinExistence type="predicted"/>
<accession>A0A368KPK9</accession>
<dbReference type="Proteomes" id="UP000253562">
    <property type="component" value="Unassembled WGS sequence"/>
</dbReference>
<evidence type="ECO:0000256" key="1">
    <source>
        <dbReference type="SAM" id="MobiDB-lite"/>
    </source>
</evidence>
<sequence>MGYSRSLGIVLLATGVCAGVPGCFSLSLGTRNCTGDHPEVKARLNSLEQRVSALEQMLGPAPSGSVSEAIPNGPTPIVMEPLP</sequence>
<name>A0A368KPK9_9BACT</name>
<dbReference type="EMBL" id="QPEX01000039">
    <property type="protein sequence ID" value="RCS43257.1"/>
    <property type="molecule type" value="Genomic_DNA"/>
</dbReference>
<protein>
    <submittedName>
        <fullName evidence="2">Uncharacterized protein</fullName>
    </submittedName>
</protein>
<gene>
    <name evidence="2" type="ORF">DTL42_19060</name>
</gene>
<organism evidence="2 3">
    <name type="scientific">Bremerella cremea</name>
    <dbReference type="NCBI Taxonomy" id="1031537"/>
    <lineage>
        <taxon>Bacteria</taxon>
        <taxon>Pseudomonadati</taxon>
        <taxon>Planctomycetota</taxon>
        <taxon>Planctomycetia</taxon>
        <taxon>Pirellulales</taxon>
        <taxon>Pirellulaceae</taxon>
        <taxon>Bremerella</taxon>
    </lineage>
</organism>
<reference evidence="2 3" key="1">
    <citation type="submission" date="2018-07" db="EMBL/GenBank/DDBJ databases">
        <title>Comparative genomes isolates from brazilian mangrove.</title>
        <authorList>
            <person name="De Araujo J.E."/>
            <person name="Taketani R.G."/>
            <person name="Silva M.C.P."/>
            <person name="Lourenco M.V."/>
            <person name="Oliveira V.M."/>
            <person name="Andreote F.D."/>
        </authorList>
    </citation>
    <scope>NUCLEOTIDE SEQUENCE [LARGE SCALE GENOMIC DNA]</scope>
    <source>
        <strain evidence="2 3">HEX PRIS-MGV</strain>
    </source>
</reference>
<dbReference type="AlphaFoldDB" id="A0A368KPK9"/>
<dbReference type="RefSeq" id="WP_114370974.1">
    <property type="nucleotide sequence ID" value="NZ_QPEX01000039.1"/>
</dbReference>
<evidence type="ECO:0000313" key="2">
    <source>
        <dbReference type="EMBL" id="RCS43257.1"/>
    </source>
</evidence>
<feature type="region of interest" description="Disordered" evidence="1">
    <location>
        <begin position="59"/>
        <end position="83"/>
    </location>
</feature>
<evidence type="ECO:0000313" key="3">
    <source>
        <dbReference type="Proteomes" id="UP000253562"/>
    </source>
</evidence>
<comment type="caution">
    <text evidence="2">The sequence shown here is derived from an EMBL/GenBank/DDBJ whole genome shotgun (WGS) entry which is preliminary data.</text>
</comment>